<reference evidence="1" key="1">
    <citation type="journal article" date="2023" name="Plant J.">
        <title>Genome sequences and population genomics provide insights into the demographic history, inbreeding, and mutation load of two 'living fossil' tree species of Dipteronia.</title>
        <authorList>
            <person name="Feng Y."/>
            <person name="Comes H.P."/>
            <person name="Chen J."/>
            <person name="Zhu S."/>
            <person name="Lu R."/>
            <person name="Zhang X."/>
            <person name="Li P."/>
            <person name="Qiu J."/>
            <person name="Olsen K.M."/>
            <person name="Qiu Y."/>
        </authorList>
    </citation>
    <scope>NUCLEOTIDE SEQUENCE</scope>
    <source>
        <strain evidence="1">NBL</strain>
    </source>
</reference>
<name>A0AAE0EF08_9ROSI</name>
<evidence type="ECO:0008006" key="3">
    <source>
        <dbReference type="Google" id="ProtNLM"/>
    </source>
</evidence>
<comment type="caution">
    <text evidence="1">The sequence shown here is derived from an EMBL/GenBank/DDBJ whole genome shotgun (WGS) entry which is preliminary data.</text>
</comment>
<protein>
    <recommendedName>
        <fullName evidence="3">CBS domain-containing protein</fullName>
    </recommendedName>
</protein>
<dbReference type="AlphaFoldDB" id="A0AAE0EF08"/>
<gene>
    <name evidence="1" type="ORF">Dsin_005783</name>
</gene>
<organism evidence="1 2">
    <name type="scientific">Dipteronia sinensis</name>
    <dbReference type="NCBI Taxonomy" id="43782"/>
    <lineage>
        <taxon>Eukaryota</taxon>
        <taxon>Viridiplantae</taxon>
        <taxon>Streptophyta</taxon>
        <taxon>Embryophyta</taxon>
        <taxon>Tracheophyta</taxon>
        <taxon>Spermatophyta</taxon>
        <taxon>Magnoliopsida</taxon>
        <taxon>eudicotyledons</taxon>
        <taxon>Gunneridae</taxon>
        <taxon>Pentapetalae</taxon>
        <taxon>rosids</taxon>
        <taxon>malvids</taxon>
        <taxon>Sapindales</taxon>
        <taxon>Sapindaceae</taxon>
        <taxon>Hippocastanoideae</taxon>
        <taxon>Acereae</taxon>
        <taxon>Dipteronia</taxon>
    </lineage>
</organism>
<proteinExistence type="predicted"/>
<dbReference type="EMBL" id="JANJYJ010000002">
    <property type="protein sequence ID" value="KAK3225921.1"/>
    <property type="molecule type" value="Genomic_DNA"/>
</dbReference>
<sequence length="230" mass="26033">MSPSRSPIELFTFQNSVKSTENTLVVHRLGLSSFSFRVMVDSLGSRGVRAEAAIRAIGEFTEFGISIWRRKPLVGIKNSEMGQQRFVGILNSLDIVSFLAKSECLEDQKKAMKTPVSEVVVPNGSLLRQVDPGTRALILGLKYALKKWFKHIRVHGDSMLMCMQMVKWKRKVTRCRSNVKSQVCDVFYDEKITIARQGLNVYIILLHNTLVMSRAAVNKIVVRMHTPVNH</sequence>
<accession>A0AAE0EF08</accession>
<evidence type="ECO:0000313" key="1">
    <source>
        <dbReference type="EMBL" id="KAK3225921.1"/>
    </source>
</evidence>
<evidence type="ECO:0000313" key="2">
    <source>
        <dbReference type="Proteomes" id="UP001281410"/>
    </source>
</evidence>
<dbReference type="Proteomes" id="UP001281410">
    <property type="component" value="Unassembled WGS sequence"/>
</dbReference>
<keyword evidence="2" id="KW-1185">Reference proteome</keyword>